<comment type="caution">
    <text evidence="1">The sequence shown here is derived from an EMBL/GenBank/DDBJ whole genome shotgun (WGS) entry which is preliminary data.</text>
</comment>
<accession>A0A4Y8S6B2</accession>
<proteinExistence type="predicted"/>
<sequence>MLLHDENYRQLNIEDIKAALLNSKDTAAPTETELEQALGEHYQHAFNLESKHYELGAALSPAFDIFGIGRKILAAIKKFVCGFVGPGATREEIIDAVVKALASVIPSGIFDEKIVRWVVNFIVSKGIGAFCGV</sequence>
<evidence type="ECO:0000313" key="2">
    <source>
        <dbReference type="Proteomes" id="UP000297540"/>
    </source>
</evidence>
<organism evidence="1 2">
    <name type="scientific">Mucilaginibacter psychrotolerans</name>
    <dbReference type="NCBI Taxonomy" id="1524096"/>
    <lineage>
        <taxon>Bacteria</taxon>
        <taxon>Pseudomonadati</taxon>
        <taxon>Bacteroidota</taxon>
        <taxon>Sphingobacteriia</taxon>
        <taxon>Sphingobacteriales</taxon>
        <taxon>Sphingobacteriaceae</taxon>
        <taxon>Mucilaginibacter</taxon>
    </lineage>
</organism>
<evidence type="ECO:0000313" key="1">
    <source>
        <dbReference type="EMBL" id="TFF33934.1"/>
    </source>
</evidence>
<gene>
    <name evidence="1" type="ORF">E2R66_23945</name>
</gene>
<dbReference type="Proteomes" id="UP000297540">
    <property type="component" value="Unassembled WGS sequence"/>
</dbReference>
<name>A0A4Y8S6B2_9SPHI</name>
<dbReference type="AlphaFoldDB" id="A0A4Y8S6B2"/>
<protein>
    <submittedName>
        <fullName evidence="1">Uncharacterized protein</fullName>
    </submittedName>
</protein>
<dbReference type="RefSeq" id="WP_133235607.1">
    <property type="nucleotide sequence ID" value="NZ_SOZE01000037.1"/>
</dbReference>
<reference evidence="1 2" key="1">
    <citation type="journal article" date="2017" name="Int. J. Syst. Evol. Microbiol.">
        <title>Mucilaginibacterpsychrotolerans sp. nov., isolated from peatlands.</title>
        <authorList>
            <person name="Deng Y."/>
            <person name="Shen L."/>
            <person name="Xu B."/>
            <person name="Liu Y."/>
            <person name="Gu Z."/>
            <person name="Liu H."/>
            <person name="Zhou Y."/>
        </authorList>
    </citation>
    <scope>NUCLEOTIDE SEQUENCE [LARGE SCALE GENOMIC DNA]</scope>
    <source>
        <strain evidence="1 2">NH7-4</strain>
    </source>
</reference>
<dbReference type="OrthoDB" id="1496111at2"/>
<dbReference type="EMBL" id="SOZE01000037">
    <property type="protein sequence ID" value="TFF33934.1"/>
    <property type="molecule type" value="Genomic_DNA"/>
</dbReference>
<keyword evidence="2" id="KW-1185">Reference proteome</keyword>